<gene>
    <name evidence="2" type="ORF">SAMN05421823_10948</name>
</gene>
<protein>
    <submittedName>
        <fullName evidence="2">Uncharacterized protein</fullName>
    </submittedName>
</protein>
<dbReference type="EMBL" id="FNFO01000009">
    <property type="protein sequence ID" value="SDL92507.1"/>
    <property type="molecule type" value="Genomic_DNA"/>
</dbReference>
<evidence type="ECO:0000313" key="2">
    <source>
        <dbReference type="EMBL" id="SDL92507.1"/>
    </source>
</evidence>
<name>A0A1G9P2M4_9BACT</name>
<keyword evidence="3" id="KW-1185">Reference proteome</keyword>
<evidence type="ECO:0000256" key="1">
    <source>
        <dbReference type="SAM" id="MobiDB-lite"/>
    </source>
</evidence>
<dbReference type="AlphaFoldDB" id="A0A1G9P2M4"/>
<feature type="region of interest" description="Disordered" evidence="1">
    <location>
        <begin position="64"/>
        <end position="84"/>
    </location>
</feature>
<accession>A0A1G9P2M4</accession>
<organism evidence="2 3">
    <name type="scientific">Catalinimonas alkaloidigena</name>
    <dbReference type="NCBI Taxonomy" id="1075417"/>
    <lineage>
        <taxon>Bacteria</taxon>
        <taxon>Pseudomonadati</taxon>
        <taxon>Bacteroidota</taxon>
        <taxon>Cytophagia</taxon>
        <taxon>Cytophagales</taxon>
        <taxon>Catalimonadaceae</taxon>
        <taxon>Catalinimonas</taxon>
    </lineage>
</organism>
<sequence length="84" mass="9439">MAKKKKKDLFNEGDLVVHKAPASPTMTVREIDLPWITCTYYVAATGEFKKHTFHVDELSSLTAEAQEVTSEQETTPAPKPIYDL</sequence>
<dbReference type="Proteomes" id="UP000198510">
    <property type="component" value="Unassembled WGS sequence"/>
</dbReference>
<reference evidence="2 3" key="1">
    <citation type="submission" date="2016-10" db="EMBL/GenBank/DDBJ databases">
        <authorList>
            <person name="de Groot N.N."/>
        </authorList>
    </citation>
    <scope>NUCLEOTIDE SEQUENCE [LARGE SCALE GENOMIC DNA]</scope>
    <source>
        <strain evidence="2 3">DSM 25186</strain>
    </source>
</reference>
<feature type="compositionally biased region" description="Polar residues" evidence="1">
    <location>
        <begin position="64"/>
        <end position="75"/>
    </location>
</feature>
<evidence type="ECO:0000313" key="3">
    <source>
        <dbReference type="Proteomes" id="UP000198510"/>
    </source>
</evidence>
<proteinExistence type="predicted"/>